<feature type="non-terminal residue" evidence="2">
    <location>
        <position position="339"/>
    </location>
</feature>
<dbReference type="EMBL" id="BART01010236">
    <property type="protein sequence ID" value="GAG86842.1"/>
    <property type="molecule type" value="Genomic_DNA"/>
</dbReference>
<evidence type="ECO:0000256" key="1">
    <source>
        <dbReference type="SAM" id="Phobius"/>
    </source>
</evidence>
<keyword evidence="1" id="KW-0812">Transmembrane</keyword>
<reference evidence="2" key="1">
    <citation type="journal article" date="2014" name="Front. Microbiol.">
        <title>High frequency of phylogenetically diverse reductive dehalogenase-homologous genes in deep subseafloor sedimentary metagenomes.</title>
        <authorList>
            <person name="Kawai M."/>
            <person name="Futagami T."/>
            <person name="Toyoda A."/>
            <person name="Takaki Y."/>
            <person name="Nishi S."/>
            <person name="Hori S."/>
            <person name="Arai W."/>
            <person name="Tsubouchi T."/>
            <person name="Morono Y."/>
            <person name="Uchiyama I."/>
            <person name="Ito T."/>
            <person name="Fujiyama A."/>
            <person name="Inagaki F."/>
            <person name="Takami H."/>
        </authorList>
    </citation>
    <scope>NUCLEOTIDE SEQUENCE</scope>
    <source>
        <strain evidence="2">Expedition CK06-06</strain>
    </source>
</reference>
<comment type="caution">
    <text evidence="2">The sequence shown here is derived from an EMBL/GenBank/DDBJ whole genome shotgun (WGS) entry which is preliminary data.</text>
</comment>
<gene>
    <name evidence="2" type="ORF">S01H4_22356</name>
</gene>
<feature type="non-terminal residue" evidence="2">
    <location>
        <position position="1"/>
    </location>
</feature>
<feature type="transmembrane region" description="Helical" evidence="1">
    <location>
        <begin position="273"/>
        <end position="295"/>
    </location>
</feature>
<accession>X1C0G0</accession>
<keyword evidence="1" id="KW-1133">Transmembrane helix</keyword>
<sequence>GRNLEEFIGDRKVAIATRFAARKGEGVINTRTGKPLKNSLSQEEIAAIVNVKSKFLGGELKVSAGSKYHTDDIFAYQSYTQDYNKLLDAKDIRSINKEPVQIWNVPQNLKFTYDNNILKRVDRKTGKATSPQSAPLLGDLGTSQNFVTENMVILKEQQSVYIKAGGIAAEVAVPGLRATDDFAVGFSGTVERGADSAGAGASFLAAASQNYGSLAAKVSYIGSQVTTLIRRHKEATTEVLQPYLYRLANNQKAAIEWSTLNSTIRGIPASFEVLLPFTSICAAAISLVATFLIGISSGTPAAKVGRIGISSPALAAISAALLQRAKSTGSKASPAALRL</sequence>
<evidence type="ECO:0000313" key="2">
    <source>
        <dbReference type="EMBL" id="GAG86842.1"/>
    </source>
</evidence>
<keyword evidence="1" id="KW-0472">Membrane</keyword>
<name>X1C0G0_9ZZZZ</name>
<dbReference type="AlphaFoldDB" id="X1C0G0"/>
<organism evidence="2">
    <name type="scientific">marine sediment metagenome</name>
    <dbReference type="NCBI Taxonomy" id="412755"/>
    <lineage>
        <taxon>unclassified sequences</taxon>
        <taxon>metagenomes</taxon>
        <taxon>ecological metagenomes</taxon>
    </lineage>
</organism>
<protein>
    <submittedName>
        <fullName evidence="2">Uncharacterized protein</fullName>
    </submittedName>
</protein>
<proteinExistence type="predicted"/>